<protein>
    <submittedName>
        <fullName evidence="2">Uncharacterized protein</fullName>
    </submittedName>
</protein>
<evidence type="ECO:0000313" key="2">
    <source>
        <dbReference type="EMBL" id="GAA0670299.1"/>
    </source>
</evidence>
<name>A0ABN1HW43_9ACTN</name>
<keyword evidence="1" id="KW-0812">Transmembrane</keyword>
<dbReference type="Proteomes" id="UP001500724">
    <property type="component" value="Unassembled WGS sequence"/>
</dbReference>
<evidence type="ECO:0000256" key="1">
    <source>
        <dbReference type="SAM" id="Phobius"/>
    </source>
</evidence>
<feature type="transmembrane region" description="Helical" evidence="1">
    <location>
        <begin position="13"/>
        <end position="32"/>
    </location>
</feature>
<keyword evidence="3" id="KW-1185">Reference proteome</keyword>
<evidence type="ECO:0000313" key="3">
    <source>
        <dbReference type="Proteomes" id="UP001500724"/>
    </source>
</evidence>
<keyword evidence="1" id="KW-0472">Membrane</keyword>
<comment type="caution">
    <text evidence="2">The sequence shown here is derived from an EMBL/GenBank/DDBJ whole genome shotgun (WGS) entry which is preliminary data.</text>
</comment>
<keyword evidence="1" id="KW-1133">Transmembrane helix</keyword>
<organism evidence="2 3">
    <name type="scientific">Streptomyces thermocarboxydovorans</name>
    <dbReference type="NCBI Taxonomy" id="59298"/>
    <lineage>
        <taxon>Bacteria</taxon>
        <taxon>Bacillati</taxon>
        <taxon>Actinomycetota</taxon>
        <taxon>Actinomycetes</taxon>
        <taxon>Kitasatosporales</taxon>
        <taxon>Streptomycetaceae</taxon>
        <taxon>Streptomyces</taxon>
    </lineage>
</organism>
<reference evidence="2 3" key="1">
    <citation type="journal article" date="2019" name="Int. J. Syst. Evol. Microbiol.">
        <title>The Global Catalogue of Microorganisms (GCM) 10K type strain sequencing project: providing services to taxonomists for standard genome sequencing and annotation.</title>
        <authorList>
            <consortium name="The Broad Institute Genomics Platform"/>
            <consortium name="The Broad Institute Genome Sequencing Center for Infectious Disease"/>
            <person name="Wu L."/>
            <person name="Ma J."/>
        </authorList>
    </citation>
    <scope>NUCLEOTIDE SEQUENCE [LARGE SCALE GENOMIC DNA]</scope>
    <source>
        <strain evidence="2 3">JCM 10367</strain>
    </source>
</reference>
<proteinExistence type="predicted"/>
<gene>
    <name evidence="2" type="ORF">GCM10009535_57590</name>
</gene>
<dbReference type="EMBL" id="BAAAGU010000093">
    <property type="protein sequence ID" value="GAA0670299.1"/>
    <property type="molecule type" value="Genomic_DNA"/>
</dbReference>
<sequence length="59" mass="6633">MLPLYDKPLYRDWAFWTTVGVAGMTAIAMGTSRDPTATSLPRWLDIDPKRFGFWVVGGV</sequence>
<accession>A0ABN1HW43</accession>